<dbReference type="PANTHER" id="PTHR35010">
    <property type="entry name" value="BLL4672 PROTEIN-RELATED"/>
    <property type="match status" value="1"/>
</dbReference>
<comment type="caution">
    <text evidence="3">The sequence shown here is derived from an EMBL/GenBank/DDBJ whole genome shotgun (WGS) entry which is preliminary data.</text>
</comment>
<evidence type="ECO:0000259" key="2">
    <source>
        <dbReference type="Pfam" id="PF17765"/>
    </source>
</evidence>
<feature type="region of interest" description="Disordered" evidence="1">
    <location>
        <begin position="1"/>
        <end position="21"/>
    </location>
</feature>
<dbReference type="Pfam" id="PF17765">
    <property type="entry name" value="MLTR_LBD"/>
    <property type="match status" value="1"/>
</dbReference>
<sequence>MDDGPDVPREQGRPLPAPRTEQSAVLLDRHLRVLSATPLAQALSPHFREGADLARSTFLDVLDLQDLPCWRDAAEQVTALLSASLDRHHGDREFRSIVGDLSVSSPAFAAAWARDAPVRGSGSVRFLGTAVGTVPLDYRLARPPHDDERTLLLFEPADAAARRALERLAVTVREPPRSA</sequence>
<proteinExistence type="predicted"/>
<reference evidence="3" key="1">
    <citation type="submission" date="2022-06" db="EMBL/GenBank/DDBJ databases">
        <title>Whole genome shotgun sequencing (WGS) of Rathayibacter sp. ZW T2_19, isolated from stored onions (Allium cepa).</title>
        <authorList>
            <person name="Stoll D.A."/>
            <person name="Huch M."/>
        </authorList>
    </citation>
    <scope>NUCLEOTIDE SEQUENCE</scope>
    <source>
        <strain evidence="3">ZW T2_19</strain>
    </source>
</reference>
<organism evidence="3 4">
    <name type="scientific">Rathayibacter rubneri</name>
    <dbReference type="NCBI Taxonomy" id="2950106"/>
    <lineage>
        <taxon>Bacteria</taxon>
        <taxon>Bacillati</taxon>
        <taxon>Actinomycetota</taxon>
        <taxon>Actinomycetes</taxon>
        <taxon>Micrococcales</taxon>
        <taxon>Microbacteriaceae</taxon>
        <taxon>Rathayibacter</taxon>
    </lineage>
</organism>
<keyword evidence="4" id="KW-1185">Reference proteome</keyword>
<name>A0A9X2E1T1_9MICO</name>
<dbReference type="Proteomes" id="UP001155240">
    <property type="component" value="Unassembled WGS sequence"/>
</dbReference>
<dbReference type="RefSeq" id="WP_251947419.1">
    <property type="nucleotide sequence ID" value="NZ_JAMRYM010000091.1"/>
</dbReference>
<feature type="compositionally biased region" description="Basic and acidic residues" evidence="1">
    <location>
        <begin position="1"/>
        <end position="12"/>
    </location>
</feature>
<feature type="domain" description="MmyB-like transcription regulator ligand binding" evidence="2">
    <location>
        <begin position="23"/>
        <end position="168"/>
    </location>
</feature>
<evidence type="ECO:0000313" key="4">
    <source>
        <dbReference type="Proteomes" id="UP001155240"/>
    </source>
</evidence>
<dbReference type="Gene3D" id="3.30.450.180">
    <property type="match status" value="1"/>
</dbReference>
<dbReference type="AlphaFoldDB" id="A0A9X2E1T1"/>
<gene>
    <name evidence="3" type="ORF">NB037_15860</name>
</gene>
<dbReference type="InterPro" id="IPR041413">
    <property type="entry name" value="MLTR_LBD"/>
</dbReference>
<accession>A0A9X2E1T1</accession>
<evidence type="ECO:0000256" key="1">
    <source>
        <dbReference type="SAM" id="MobiDB-lite"/>
    </source>
</evidence>
<evidence type="ECO:0000313" key="3">
    <source>
        <dbReference type="EMBL" id="MCM6763893.1"/>
    </source>
</evidence>
<dbReference type="PANTHER" id="PTHR35010:SF2">
    <property type="entry name" value="BLL4672 PROTEIN"/>
    <property type="match status" value="1"/>
</dbReference>
<dbReference type="EMBL" id="JAMRYM010000091">
    <property type="protein sequence ID" value="MCM6763893.1"/>
    <property type="molecule type" value="Genomic_DNA"/>
</dbReference>
<protein>
    <recommendedName>
        <fullName evidence="2">MmyB-like transcription regulator ligand binding domain-containing protein</fullName>
    </recommendedName>
</protein>